<dbReference type="Pfam" id="PF00501">
    <property type="entry name" value="AMP-binding"/>
    <property type="match status" value="1"/>
</dbReference>
<dbReference type="Pfam" id="PF14535">
    <property type="entry name" value="AMP-binding_C_2"/>
    <property type="match status" value="1"/>
</dbReference>
<dbReference type="EMBL" id="CP001824">
    <property type="protein sequence ID" value="ACZ40236.1"/>
    <property type="molecule type" value="Genomic_DNA"/>
</dbReference>
<sequence>MAERRYWNEAMETIDPNRLWRLEDERLRWQLRWIWERSPLYRQKWEEAGVDPLSIGRGSLHELPFTVKDEIRRSQEKAPPLGEHACVPLTEVVKIHASSGTTGRPTLIGVSAADAAMWNEVLARFFWATGVRPGTRSWVAVSLGWYIAGLGFYDALQAMRATVLPSSNTEAARTFSVLQETGVDYMVSSPSFVNYLANFARERLNLDPKSLGLKSMSLGGEPGAGFPEIRQQIEETWGCKVYDAMGTADFVPVIWSECEAQDGMHFLGQGAVIVEFIDPETGEPVEPKEGMLAEIVYTAIQRECVPLVRFRIGDLVRIEGTGVCSCGRTGTRIRCVGRADDMFIVQGVNVFPSAVADVITSFRPRTTGEFQIHLPATGTRVDPPVPIVVAYGPEAGDLDQLKQELQEAIRMKLIFRADIRLVPHEELAPTGSLKRKVIVRGDA</sequence>
<protein>
    <submittedName>
        <fullName evidence="3">Phenylacetate--CoA ligase</fullName>
        <ecNumber evidence="3">6.2.1.30</ecNumber>
    </submittedName>
</protein>
<dbReference type="STRING" id="479434.Sthe_2823"/>
<dbReference type="PANTHER" id="PTHR43845">
    <property type="entry name" value="BLR5969 PROTEIN"/>
    <property type="match status" value="1"/>
</dbReference>
<dbReference type="InterPro" id="IPR028154">
    <property type="entry name" value="AMP-dep_Lig_C"/>
</dbReference>
<evidence type="ECO:0000313" key="3">
    <source>
        <dbReference type="EMBL" id="ACZ40236.1"/>
    </source>
</evidence>
<dbReference type="Gene3D" id="3.30.300.30">
    <property type="match status" value="1"/>
</dbReference>
<dbReference type="AlphaFoldDB" id="D1C8U3"/>
<dbReference type="PANTHER" id="PTHR43845:SF1">
    <property type="entry name" value="BLR5969 PROTEIN"/>
    <property type="match status" value="1"/>
</dbReference>
<dbReference type="RefSeq" id="WP_012873272.1">
    <property type="nucleotide sequence ID" value="NC_013524.1"/>
</dbReference>
<name>D1C8U3_SPHTD</name>
<evidence type="ECO:0000313" key="4">
    <source>
        <dbReference type="Proteomes" id="UP000002027"/>
    </source>
</evidence>
<dbReference type="InterPro" id="IPR045851">
    <property type="entry name" value="AMP-bd_C_sf"/>
</dbReference>
<dbReference type="SUPFAM" id="SSF56801">
    <property type="entry name" value="Acetyl-CoA synthetase-like"/>
    <property type="match status" value="1"/>
</dbReference>
<feature type="domain" description="AMP-dependent ligase C-terminal" evidence="2">
    <location>
        <begin position="347"/>
        <end position="436"/>
    </location>
</feature>
<evidence type="ECO:0000259" key="2">
    <source>
        <dbReference type="Pfam" id="PF14535"/>
    </source>
</evidence>
<dbReference type="InParanoid" id="D1C8U3"/>
<gene>
    <name evidence="3" type="ordered locus">Sthe_2823</name>
</gene>
<organism evidence="3 4">
    <name type="scientific">Sphaerobacter thermophilus (strain ATCC 49802 / DSM 20745 / KCCM 41009 / NCIMB 13125 / S 6022)</name>
    <dbReference type="NCBI Taxonomy" id="479434"/>
    <lineage>
        <taxon>Bacteria</taxon>
        <taxon>Pseudomonadati</taxon>
        <taxon>Thermomicrobiota</taxon>
        <taxon>Thermomicrobia</taxon>
        <taxon>Sphaerobacterales</taxon>
        <taxon>Sphaerobacterineae</taxon>
        <taxon>Sphaerobacteraceae</taxon>
        <taxon>Sphaerobacter</taxon>
    </lineage>
</organism>
<reference evidence="3 4" key="2">
    <citation type="journal article" date="2010" name="Stand. Genomic Sci.">
        <title>Complete genome sequence of Desulfohalobium retbaense type strain (HR(100)).</title>
        <authorList>
            <person name="Spring S."/>
            <person name="Nolan M."/>
            <person name="Lapidus A."/>
            <person name="Glavina Del Rio T."/>
            <person name="Copeland A."/>
            <person name="Tice H."/>
            <person name="Cheng J.F."/>
            <person name="Lucas S."/>
            <person name="Land M."/>
            <person name="Chen F."/>
            <person name="Bruce D."/>
            <person name="Goodwin L."/>
            <person name="Pitluck S."/>
            <person name="Ivanova N."/>
            <person name="Mavromatis K."/>
            <person name="Mikhailova N."/>
            <person name="Pati A."/>
            <person name="Chen A."/>
            <person name="Palaniappan K."/>
            <person name="Hauser L."/>
            <person name="Chang Y.J."/>
            <person name="Jeffries C.D."/>
            <person name="Munk C."/>
            <person name="Kiss H."/>
            <person name="Chain P."/>
            <person name="Han C."/>
            <person name="Brettin T."/>
            <person name="Detter J.C."/>
            <person name="Schuler E."/>
            <person name="Goker M."/>
            <person name="Rohde M."/>
            <person name="Bristow J."/>
            <person name="Eisen J.A."/>
            <person name="Markowitz V."/>
            <person name="Hugenholtz P."/>
            <person name="Kyrpides N.C."/>
            <person name="Klenk H.P."/>
        </authorList>
    </citation>
    <scope>NUCLEOTIDE SEQUENCE [LARGE SCALE GENOMIC DNA]</scope>
    <source>
        <strain evidence="4">ATCC 49802 / DSM 20745 / S 6022</strain>
    </source>
</reference>
<keyword evidence="3" id="KW-0436">Ligase</keyword>
<dbReference type="HOGENOM" id="CLU_035301_1_2_0"/>
<accession>D1C8U3</accession>
<dbReference type="EC" id="6.2.1.30" evidence="3"/>
<dbReference type="OrthoDB" id="580775at2"/>
<dbReference type="eggNOG" id="COG1541">
    <property type="taxonomic scope" value="Bacteria"/>
</dbReference>
<dbReference type="Gene3D" id="3.40.50.12780">
    <property type="entry name" value="N-terminal domain of ligase-like"/>
    <property type="match status" value="1"/>
</dbReference>
<dbReference type="Proteomes" id="UP000002027">
    <property type="component" value="Chromosome 2"/>
</dbReference>
<evidence type="ECO:0000259" key="1">
    <source>
        <dbReference type="Pfam" id="PF00501"/>
    </source>
</evidence>
<dbReference type="KEGG" id="sti:Sthe_2823"/>
<reference evidence="4" key="1">
    <citation type="submission" date="2009-11" db="EMBL/GenBank/DDBJ databases">
        <title>The complete chromosome 2 of Sphaerobacter thermophilus DSM 20745.</title>
        <authorList>
            <person name="Lucas S."/>
            <person name="Copeland A."/>
            <person name="Lapidus A."/>
            <person name="Glavina del Rio T."/>
            <person name="Dalin E."/>
            <person name="Tice H."/>
            <person name="Bruce D."/>
            <person name="Goodwin L."/>
            <person name="Pitluck S."/>
            <person name="Kyrpides N."/>
            <person name="Mavromatis K."/>
            <person name="Ivanova N."/>
            <person name="Mikhailova N."/>
            <person name="LaButti K.M."/>
            <person name="Clum A."/>
            <person name="Sun H.I."/>
            <person name="Brettin T."/>
            <person name="Detter J.C."/>
            <person name="Han C."/>
            <person name="Larimer F."/>
            <person name="Land M."/>
            <person name="Hauser L."/>
            <person name="Markowitz V."/>
            <person name="Cheng J.F."/>
            <person name="Hugenholtz P."/>
            <person name="Woyke T."/>
            <person name="Wu D."/>
            <person name="Steenblock K."/>
            <person name="Schneider S."/>
            <person name="Pukall R."/>
            <person name="Goeker M."/>
            <person name="Klenk H.P."/>
            <person name="Eisen J.A."/>
        </authorList>
    </citation>
    <scope>NUCLEOTIDE SEQUENCE [LARGE SCALE GENOMIC DNA]</scope>
    <source>
        <strain evidence="4">ATCC 49802 / DSM 20745 / S 6022</strain>
    </source>
</reference>
<feature type="domain" description="AMP-dependent synthetase/ligase" evidence="1">
    <location>
        <begin position="83"/>
        <end position="290"/>
    </location>
</feature>
<dbReference type="InterPro" id="IPR000873">
    <property type="entry name" value="AMP-dep_synth/lig_dom"/>
</dbReference>
<dbReference type="GO" id="GO:0047475">
    <property type="term" value="F:phenylacetate-CoA ligase activity"/>
    <property type="evidence" value="ECO:0007669"/>
    <property type="project" value="UniProtKB-EC"/>
</dbReference>
<proteinExistence type="predicted"/>
<dbReference type="InterPro" id="IPR042099">
    <property type="entry name" value="ANL_N_sf"/>
</dbReference>
<keyword evidence="4" id="KW-1185">Reference proteome</keyword>